<comment type="caution">
    <text evidence="2">The sequence shown here is derived from an EMBL/GenBank/DDBJ whole genome shotgun (WGS) entry which is preliminary data.</text>
</comment>
<evidence type="ECO:0000256" key="1">
    <source>
        <dbReference type="SAM" id="MobiDB-lite"/>
    </source>
</evidence>
<organism evidence="2 3">
    <name type="scientific">Hymenoscyphus albidus</name>
    <dbReference type="NCBI Taxonomy" id="595503"/>
    <lineage>
        <taxon>Eukaryota</taxon>
        <taxon>Fungi</taxon>
        <taxon>Dikarya</taxon>
        <taxon>Ascomycota</taxon>
        <taxon>Pezizomycotina</taxon>
        <taxon>Leotiomycetes</taxon>
        <taxon>Helotiales</taxon>
        <taxon>Helotiaceae</taxon>
        <taxon>Hymenoscyphus</taxon>
    </lineage>
</organism>
<protein>
    <submittedName>
        <fullName evidence="2">Uncharacterized protein</fullName>
    </submittedName>
</protein>
<dbReference type="EMBL" id="CAJVRM010000353">
    <property type="protein sequence ID" value="CAG8980068.1"/>
    <property type="molecule type" value="Genomic_DNA"/>
</dbReference>
<feature type="compositionally biased region" description="Basic residues" evidence="1">
    <location>
        <begin position="143"/>
        <end position="154"/>
    </location>
</feature>
<dbReference type="AlphaFoldDB" id="A0A9N9PZ29"/>
<keyword evidence="3" id="KW-1185">Reference proteome</keyword>
<reference evidence="2" key="1">
    <citation type="submission" date="2021-07" db="EMBL/GenBank/DDBJ databases">
        <authorList>
            <person name="Durling M."/>
        </authorList>
    </citation>
    <scope>NUCLEOTIDE SEQUENCE</scope>
</reference>
<dbReference type="OrthoDB" id="4357141at2759"/>
<sequence length="239" mass="26247">MSEEQNKKVWNGGNLFGGGVMASAKRGLWPVLSEGMARASIMGSNPHTYRDQVDRLEQGGVNTIGKEHFTSLYSPARKLAFTPKNIKAGFAEALLTTINNEAKVRRSTKSLVLGRAKVISYEDLKEARAKRAKKDATKEAKKNKGKAKGKRGWKCKNATPEADEVEVDKAEADKANAVKTKRGRKRNSTMLEVDTLEPKVKVARISNAPELARGLVAPAQMSVIQVTLDSLRAPMARMW</sequence>
<evidence type="ECO:0000313" key="3">
    <source>
        <dbReference type="Proteomes" id="UP000701801"/>
    </source>
</evidence>
<evidence type="ECO:0000313" key="2">
    <source>
        <dbReference type="EMBL" id="CAG8980068.1"/>
    </source>
</evidence>
<name>A0A9N9PZ29_9HELO</name>
<gene>
    <name evidence="2" type="ORF">HYALB_00013393</name>
</gene>
<proteinExistence type="predicted"/>
<feature type="region of interest" description="Disordered" evidence="1">
    <location>
        <begin position="132"/>
        <end position="154"/>
    </location>
</feature>
<feature type="compositionally biased region" description="Basic and acidic residues" evidence="1">
    <location>
        <begin position="132"/>
        <end position="142"/>
    </location>
</feature>
<accession>A0A9N9PZ29</accession>
<dbReference type="Proteomes" id="UP000701801">
    <property type="component" value="Unassembled WGS sequence"/>
</dbReference>